<evidence type="ECO:0008006" key="9">
    <source>
        <dbReference type="Google" id="ProtNLM"/>
    </source>
</evidence>
<dbReference type="GO" id="GO:0005886">
    <property type="term" value="C:plasma membrane"/>
    <property type="evidence" value="ECO:0007669"/>
    <property type="project" value="TreeGrafter"/>
</dbReference>
<evidence type="ECO:0000313" key="8">
    <source>
        <dbReference type="Proteomes" id="UP000094065"/>
    </source>
</evidence>
<dbReference type="RefSeq" id="XP_018994294.1">
    <property type="nucleotide sequence ID" value="XM_019137268.1"/>
</dbReference>
<dbReference type="Gene3D" id="1.20.1250.20">
    <property type="entry name" value="MFS general substrate transporter like domains"/>
    <property type="match status" value="2"/>
</dbReference>
<feature type="transmembrane region" description="Helical" evidence="6">
    <location>
        <begin position="314"/>
        <end position="334"/>
    </location>
</feature>
<dbReference type="EMBL" id="AWGJ01000005">
    <property type="protein sequence ID" value="ODN79447.1"/>
    <property type="molecule type" value="Genomic_DNA"/>
</dbReference>
<feature type="transmembrane region" description="Helical" evidence="6">
    <location>
        <begin position="346"/>
        <end position="366"/>
    </location>
</feature>
<evidence type="ECO:0000256" key="2">
    <source>
        <dbReference type="ARBA" id="ARBA00022692"/>
    </source>
</evidence>
<evidence type="ECO:0000256" key="1">
    <source>
        <dbReference type="ARBA" id="ARBA00004141"/>
    </source>
</evidence>
<sequence>MSHPTQLDNHEDNKALEPGTVPSLHRDDASSAEAAQEKSVGVSKVEAFNKVLYQSGRSGKFLLWSLAVSIGLTMFVYAFDQGITTTIFSPWATSSFGKHANLAAVSTASQIIRAISKPFIGKLADITSRPSTYAVVLVFYVVGFVVAASAQTFAGYTVGMAFTAAGKSGLDLLSDIIVGDLTVLEWRGFFGAVLSVPFLVTVPINGFITEGLEDNWRWGMGMFAIMVPVLLLPAIATLYVMQFRGKKLGMVTMAGSKNERTGVDAESRTWWQSLKQGLIDIDLFGLVLLGFGFSMLLLPFTLRKAAVGGWKNPSMIAMLVTGPVLLGLFLLWEMKFAPKPLMTRKILFNRAVIASIIIGSLSQLASAVRNTYFYSYISVITPWSTYTQTIFVGITTMGLCLVGPIVGLIQRRTHRYKSLMVFGNSCRIIAYGILVVGGSNEMTRSTARLTVAQLMFCLSSFSVVGVRVGSQASVPHEDMASVIAIISLWSTLGSSIGGAIAAAIWTDMMPDELARQLPDVAAATRTKLYGSITAITKYSFDDPVRQGCIRAYAVVNGHIAIAALCLATIPLIATFYMPNFYLGKQQNAVTGTGLDGEKVAVDDGNRTETEVLPAGEESAPKGQQKLIQRLRVLYQK</sequence>
<feature type="transmembrane region" description="Helical" evidence="6">
    <location>
        <begin position="482"/>
        <end position="505"/>
    </location>
</feature>
<dbReference type="AlphaFoldDB" id="A0A1E3HSY0"/>
<name>A0A1E3HSY0_9TREE</name>
<evidence type="ECO:0000313" key="7">
    <source>
        <dbReference type="EMBL" id="ODN79447.1"/>
    </source>
</evidence>
<feature type="region of interest" description="Disordered" evidence="5">
    <location>
        <begin position="1"/>
        <end position="32"/>
    </location>
</feature>
<reference evidence="7 8" key="1">
    <citation type="submission" date="2016-06" db="EMBL/GenBank/DDBJ databases">
        <title>Evolution of pathogenesis and genome organization in the Tremellales.</title>
        <authorList>
            <person name="Cuomo C."/>
            <person name="Litvintseva A."/>
            <person name="Heitman J."/>
            <person name="Chen Y."/>
            <person name="Sun S."/>
            <person name="Springer D."/>
            <person name="Dromer F."/>
            <person name="Young S."/>
            <person name="Zeng Q."/>
            <person name="Chapman S."/>
            <person name="Gujja S."/>
            <person name="Saif S."/>
            <person name="Birren B."/>
        </authorList>
    </citation>
    <scope>NUCLEOTIDE SEQUENCE [LARGE SCALE GENOMIC DNA]</scope>
    <source>
        <strain evidence="7 8">CBS 6039</strain>
    </source>
</reference>
<keyword evidence="2 6" id="KW-0812">Transmembrane</keyword>
<feature type="transmembrane region" description="Helical" evidence="6">
    <location>
        <begin position="283"/>
        <end position="302"/>
    </location>
</feature>
<dbReference type="PANTHER" id="PTHR23501:SF58">
    <property type="entry name" value="LOW AFFINITY HEME TRANSPORTER STR3"/>
    <property type="match status" value="1"/>
</dbReference>
<comment type="subcellular location">
    <subcellularLocation>
        <location evidence="1">Membrane</location>
        <topology evidence="1">Multi-pass membrane protein</topology>
    </subcellularLocation>
</comment>
<evidence type="ECO:0000256" key="3">
    <source>
        <dbReference type="ARBA" id="ARBA00022989"/>
    </source>
</evidence>
<dbReference type="OrthoDB" id="2241241at2759"/>
<dbReference type="SUPFAM" id="SSF103473">
    <property type="entry name" value="MFS general substrate transporter"/>
    <property type="match status" value="2"/>
</dbReference>
<evidence type="ECO:0000256" key="6">
    <source>
        <dbReference type="SAM" id="Phobius"/>
    </source>
</evidence>
<feature type="transmembrane region" description="Helical" evidence="6">
    <location>
        <begin position="61"/>
        <end position="79"/>
    </location>
</feature>
<evidence type="ECO:0000256" key="5">
    <source>
        <dbReference type="SAM" id="MobiDB-lite"/>
    </source>
</evidence>
<accession>A0A1E3HSY0</accession>
<feature type="transmembrane region" description="Helical" evidence="6">
    <location>
        <begin position="137"/>
        <end position="165"/>
    </location>
</feature>
<dbReference type="STRING" id="1295533.A0A1E3HSY0"/>
<dbReference type="GeneID" id="30154734"/>
<keyword evidence="3 6" id="KW-1133">Transmembrane helix</keyword>
<dbReference type="Pfam" id="PF07690">
    <property type="entry name" value="MFS_1"/>
    <property type="match status" value="1"/>
</dbReference>
<comment type="caution">
    <text evidence="7">The sequence shown here is derived from an EMBL/GenBank/DDBJ whole genome shotgun (WGS) entry which is preliminary data.</text>
</comment>
<dbReference type="InterPro" id="IPR036259">
    <property type="entry name" value="MFS_trans_sf"/>
</dbReference>
<dbReference type="PANTHER" id="PTHR23501">
    <property type="entry name" value="MAJOR FACILITATOR SUPERFAMILY"/>
    <property type="match status" value="1"/>
</dbReference>
<protein>
    <recommendedName>
        <fullName evidence="9">Major facilitator superfamily (MFS) profile domain-containing protein</fullName>
    </recommendedName>
</protein>
<dbReference type="InterPro" id="IPR011701">
    <property type="entry name" value="MFS"/>
</dbReference>
<dbReference type="Proteomes" id="UP000094065">
    <property type="component" value="Unassembled WGS sequence"/>
</dbReference>
<feature type="transmembrane region" description="Helical" evidence="6">
    <location>
        <begin position="220"/>
        <end position="240"/>
    </location>
</feature>
<feature type="transmembrane region" description="Helical" evidence="6">
    <location>
        <begin position="386"/>
        <end position="409"/>
    </location>
</feature>
<evidence type="ECO:0000256" key="4">
    <source>
        <dbReference type="ARBA" id="ARBA00023136"/>
    </source>
</evidence>
<feature type="transmembrane region" description="Helical" evidence="6">
    <location>
        <begin position="451"/>
        <end position="470"/>
    </location>
</feature>
<organism evidence="7 8">
    <name type="scientific">Cryptococcus amylolentus CBS 6039</name>
    <dbReference type="NCBI Taxonomy" id="1295533"/>
    <lineage>
        <taxon>Eukaryota</taxon>
        <taxon>Fungi</taxon>
        <taxon>Dikarya</taxon>
        <taxon>Basidiomycota</taxon>
        <taxon>Agaricomycotina</taxon>
        <taxon>Tremellomycetes</taxon>
        <taxon>Tremellales</taxon>
        <taxon>Cryptococcaceae</taxon>
        <taxon>Cryptococcus</taxon>
    </lineage>
</organism>
<gene>
    <name evidence="7" type="ORF">L202_03425</name>
</gene>
<feature type="transmembrane region" description="Helical" evidence="6">
    <location>
        <begin position="186"/>
        <end position="208"/>
    </location>
</feature>
<keyword evidence="4 6" id="KW-0472">Membrane</keyword>
<keyword evidence="8" id="KW-1185">Reference proteome</keyword>
<proteinExistence type="predicted"/>
<dbReference type="GO" id="GO:0022857">
    <property type="term" value="F:transmembrane transporter activity"/>
    <property type="evidence" value="ECO:0007669"/>
    <property type="project" value="InterPro"/>
</dbReference>
<feature type="transmembrane region" description="Helical" evidence="6">
    <location>
        <begin position="559"/>
        <end position="577"/>
    </location>
</feature>